<dbReference type="OMA" id="QMCVCIS"/>
<evidence type="ECO:0000256" key="5">
    <source>
        <dbReference type="ARBA" id="ARBA00023136"/>
    </source>
</evidence>
<evidence type="ECO:0000256" key="3">
    <source>
        <dbReference type="ARBA" id="ARBA00022692"/>
    </source>
</evidence>
<keyword evidence="8" id="KW-1185">Reference proteome</keyword>
<evidence type="ECO:0000313" key="8">
    <source>
        <dbReference type="Proteomes" id="UP000261420"/>
    </source>
</evidence>
<keyword evidence="4 6" id="KW-1133">Transmembrane helix</keyword>
<feature type="transmembrane region" description="Helical" evidence="6">
    <location>
        <begin position="113"/>
        <end position="137"/>
    </location>
</feature>
<dbReference type="GO" id="GO:0016020">
    <property type="term" value="C:membrane"/>
    <property type="evidence" value="ECO:0007669"/>
    <property type="project" value="UniProtKB-SubCell"/>
</dbReference>
<dbReference type="AlphaFoldDB" id="A0A3B4TQ80"/>
<reference evidence="7" key="1">
    <citation type="submission" date="2025-08" db="UniProtKB">
        <authorList>
            <consortium name="Ensembl"/>
        </authorList>
    </citation>
    <scope>IDENTIFICATION</scope>
</reference>
<protein>
    <submittedName>
        <fullName evidence="7">Uncharacterized LOC111222636</fullName>
    </submittedName>
</protein>
<name>A0A3B4TQ80_SERDU</name>
<sequence length="229" mass="24583">MSVTVVKDKGVTVVTVASDSESLFPPLCQILKHLCYSPTCCSEYKGLMRTDVTAALGTIQIMVGLFHIGLEPGRTPTHPEDLTDMGAAYWLGAVYIAVGIMSVLAGQCPSLCLVGFAVFLNIVGSVIAIIGIVLYAIDLGEASVIWMCDDTWNSHSPDKCRYVASFAQKLLTGMDITLIVLAALQMCVCISFTILGVKALVNRKKEEGGRDVDIYQPMLKEVLMTSPGA</sequence>
<dbReference type="Pfam" id="PF04103">
    <property type="entry name" value="CD20"/>
    <property type="match status" value="1"/>
</dbReference>
<keyword evidence="3 6" id="KW-0812">Transmembrane</keyword>
<feature type="transmembrane region" description="Helical" evidence="6">
    <location>
        <begin position="88"/>
        <end position="106"/>
    </location>
</feature>
<evidence type="ECO:0000256" key="2">
    <source>
        <dbReference type="ARBA" id="ARBA00009565"/>
    </source>
</evidence>
<evidence type="ECO:0000256" key="6">
    <source>
        <dbReference type="SAM" id="Phobius"/>
    </source>
</evidence>
<dbReference type="GeneTree" id="ENSGT00510000051675"/>
<dbReference type="PANTHER" id="PTHR23320">
    <property type="entry name" value="MEMBRANE-SPANNING 4-DOMAINS SUBFAMILY A MS4A -RELATED"/>
    <property type="match status" value="1"/>
</dbReference>
<accession>A0A3B4TQ80</accession>
<dbReference type="GeneID" id="111222636"/>
<evidence type="ECO:0000256" key="1">
    <source>
        <dbReference type="ARBA" id="ARBA00004141"/>
    </source>
</evidence>
<dbReference type="Ensembl" id="ENSSDUT00000008549.1">
    <property type="protein sequence ID" value="ENSSDUP00000008399.1"/>
    <property type="gene ID" value="ENSSDUG00000006170.1"/>
</dbReference>
<dbReference type="InterPro" id="IPR030417">
    <property type="entry name" value="MS4A"/>
</dbReference>
<feature type="transmembrane region" description="Helical" evidence="6">
    <location>
        <begin position="52"/>
        <end position="68"/>
    </location>
</feature>
<comment type="similarity">
    <text evidence="2">Belongs to the MS4A family.</text>
</comment>
<organism evidence="7 8">
    <name type="scientific">Seriola dumerili</name>
    <name type="common">Greater amberjack</name>
    <name type="synonym">Caranx dumerili</name>
    <dbReference type="NCBI Taxonomy" id="41447"/>
    <lineage>
        <taxon>Eukaryota</taxon>
        <taxon>Metazoa</taxon>
        <taxon>Chordata</taxon>
        <taxon>Craniata</taxon>
        <taxon>Vertebrata</taxon>
        <taxon>Euteleostomi</taxon>
        <taxon>Actinopterygii</taxon>
        <taxon>Neopterygii</taxon>
        <taxon>Teleostei</taxon>
        <taxon>Neoteleostei</taxon>
        <taxon>Acanthomorphata</taxon>
        <taxon>Carangaria</taxon>
        <taxon>Carangiformes</taxon>
        <taxon>Carangidae</taxon>
        <taxon>Seriola</taxon>
    </lineage>
</organism>
<keyword evidence="5 6" id="KW-0472">Membrane</keyword>
<dbReference type="InterPro" id="IPR007237">
    <property type="entry name" value="CD20-like"/>
</dbReference>
<dbReference type="KEGG" id="sdu:111222636"/>
<feature type="transmembrane region" description="Helical" evidence="6">
    <location>
        <begin position="176"/>
        <end position="201"/>
    </location>
</feature>
<evidence type="ECO:0000256" key="4">
    <source>
        <dbReference type="ARBA" id="ARBA00022989"/>
    </source>
</evidence>
<proteinExistence type="inferred from homology"/>
<comment type="subcellular location">
    <subcellularLocation>
        <location evidence="1">Membrane</location>
        <topology evidence="1">Multi-pass membrane protein</topology>
    </subcellularLocation>
</comment>
<dbReference type="PANTHER" id="PTHR23320:SF125">
    <property type="entry name" value="TRANSMEMBRANE PROTEIN 176L.1-RELATED"/>
    <property type="match status" value="1"/>
</dbReference>
<reference evidence="7" key="2">
    <citation type="submission" date="2025-09" db="UniProtKB">
        <authorList>
            <consortium name="Ensembl"/>
        </authorList>
    </citation>
    <scope>IDENTIFICATION</scope>
</reference>
<dbReference type="Proteomes" id="UP000261420">
    <property type="component" value="Unplaced"/>
</dbReference>
<evidence type="ECO:0000313" key="7">
    <source>
        <dbReference type="Ensembl" id="ENSSDUP00000008399.1"/>
    </source>
</evidence>
<dbReference type="RefSeq" id="XP_022602152.1">
    <property type="nucleotide sequence ID" value="XM_022746431.1"/>
</dbReference>